<reference evidence="1 3" key="1">
    <citation type="submission" date="2024-02" db="EMBL/GenBank/DDBJ databases">
        <authorList>
            <person name="Vignale AGUSTIN F."/>
            <person name="Sosa J E."/>
            <person name="Modenutti C."/>
        </authorList>
    </citation>
    <scope>NUCLEOTIDE SEQUENCE [LARGE SCALE GENOMIC DNA]</scope>
</reference>
<dbReference type="Proteomes" id="UP001642360">
    <property type="component" value="Unassembled WGS sequence"/>
</dbReference>
<evidence type="ECO:0000313" key="3">
    <source>
        <dbReference type="Proteomes" id="UP001642360"/>
    </source>
</evidence>
<dbReference type="EMBL" id="CAUOFW020003469">
    <property type="protein sequence ID" value="CAK9160115.1"/>
    <property type="molecule type" value="Genomic_DNA"/>
</dbReference>
<evidence type="ECO:0000313" key="2">
    <source>
        <dbReference type="EMBL" id="CAK9161541.1"/>
    </source>
</evidence>
<dbReference type="EMBL" id="CAUOFW020003695">
    <property type="protein sequence ID" value="CAK9161541.1"/>
    <property type="molecule type" value="Genomic_DNA"/>
</dbReference>
<accession>A0ABC8SSR9</accession>
<protein>
    <submittedName>
        <fullName evidence="1">Uncharacterized protein</fullName>
    </submittedName>
</protein>
<evidence type="ECO:0000313" key="1">
    <source>
        <dbReference type="EMBL" id="CAK9160115.1"/>
    </source>
</evidence>
<organism evidence="1 3">
    <name type="scientific">Ilex paraguariensis</name>
    <name type="common">yerba mate</name>
    <dbReference type="NCBI Taxonomy" id="185542"/>
    <lineage>
        <taxon>Eukaryota</taxon>
        <taxon>Viridiplantae</taxon>
        <taxon>Streptophyta</taxon>
        <taxon>Embryophyta</taxon>
        <taxon>Tracheophyta</taxon>
        <taxon>Spermatophyta</taxon>
        <taxon>Magnoliopsida</taxon>
        <taxon>eudicotyledons</taxon>
        <taxon>Gunneridae</taxon>
        <taxon>Pentapetalae</taxon>
        <taxon>asterids</taxon>
        <taxon>campanulids</taxon>
        <taxon>Aquifoliales</taxon>
        <taxon>Aquifoliaceae</taxon>
        <taxon>Ilex</taxon>
    </lineage>
</organism>
<dbReference type="AlphaFoldDB" id="A0ABC8SSR9"/>
<sequence length="65" mass="6486">MVSTLEANSITLAIGNRGGGVVQVLGCDSLRVGGGGVKDILDDEVEVALVDSEVCDSCPPASSPI</sequence>
<proteinExistence type="predicted"/>
<name>A0ABC8SSR9_9AQUA</name>
<comment type="caution">
    <text evidence="1">The sequence shown here is derived from an EMBL/GenBank/DDBJ whole genome shotgun (WGS) entry which is preliminary data.</text>
</comment>
<gene>
    <name evidence="1" type="ORF">ILEXP_LOCUS28847</name>
    <name evidence="2" type="ORF">ILEXP_LOCUS30347</name>
</gene>
<keyword evidence="3" id="KW-1185">Reference proteome</keyword>